<evidence type="ECO:0000259" key="3">
    <source>
        <dbReference type="Pfam" id="PF07833"/>
    </source>
</evidence>
<feature type="region of interest" description="Disordered" evidence="1">
    <location>
        <begin position="709"/>
        <end position="732"/>
    </location>
</feature>
<accession>D6GSY8</accession>
<dbReference type="STRING" id="546269.HMPREF0389_01225"/>
<keyword evidence="2" id="KW-0732">Signal</keyword>
<sequence>MKKKLSLAVAGLMALTLAPVNSAFAYEDHYSSPQIVENSEDGTATFQAIIDVKPEDVAGLKTGTVAVRLLGDDVELTDVAASLSIECVGTGAITGWNPADFDGKTQAYANFTTAPVAGDKITIKGKVKFDNAADGDYKVEYDLSDIGLGRTEKVYAKVKDNDGDFTRVTESAKKVGRGEDQVLASFEIKQPRILGANEEARITVTLPSDDFGWDKDGATKTTVTPNHAITFNKRKATFNMTSTKVSFNPIITVDKDAPKGDIELDVKKEIVDTKGTADTADDVLISSKTDTIKVGEYVDHEIKMELVKSLKEELANGDTYKVEVKVTTTDKDTLPKYIDFESEGADVKVTGSSEFTGKSKDDFDDEFTWNNPTPAKKEVKVKLEVKPDWDAKGDVVLTAKPRGYEGLKVTILKVTPVAQMKVEEKEVLGGDAKVAVNDVVITETKAGAFKSGTRFGVSLTGLKFEDAKFDTKGTIEAEGINIKDYKLDKDDKTLYFTINGRSKKDAPAKITLKDVQVVSNRALPFGTHKLTFVNVDTEETKKDDIKKGTNYMYESKKAYELSDINAENFIKVVDKVSKVKKTTIFTLGSADYTVEGVAMKLDAPVFTQDNYTMLPVRAIADALGVEVVWNQENLTATFIDGDIVVSVTQNAKILYKNGNQYPMATKATVTADRMFIPVSSVGDAFGLTRDYDYTYSQATKQVTIYPKKETMKAEEKKAEEVKPEEKKAEETK</sequence>
<proteinExistence type="predicted"/>
<dbReference type="PATRIC" id="fig|546269.5.peg.1787"/>
<organism evidence="4 5">
    <name type="scientific">Filifactor alocis (strain ATCC 35896 / CCUG 47790 / D40 B5)</name>
    <name type="common">Fusobacterium alocis</name>
    <dbReference type="NCBI Taxonomy" id="546269"/>
    <lineage>
        <taxon>Bacteria</taxon>
        <taxon>Bacillati</taxon>
        <taxon>Bacillota</taxon>
        <taxon>Clostridia</taxon>
        <taxon>Peptostreptococcales</taxon>
        <taxon>Filifactoraceae</taxon>
        <taxon>Filifactor</taxon>
    </lineage>
</organism>
<dbReference type="Pfam" id="PF07833">
    <property type="entry name" value="Cu_amine_oxidN1"/>
    <property type="match status" value="1"/>
</dbReference>
<feature type="chain" id="PRO_5003083939" evidence="2">
    <location>
        <begin position="26"/>
        <end position="732"/>
    </location>
</feature>
<dbReference type="InterPro" id="IPR036582">
    <property type="entry name" value="Mao_N_sf"/>
</dbReference>
<dbReference type="Gene3D" id="3.30.457.10">
    <property type="entry name" value="Copper amine oxidase-like, N-terminal domain"/>
    <property type="match status" value="1"/>
</dbReference>
<dbReference type="Proteomes" id="UP000007468">
    <property type="component" value="Chromosome"/>
</dbReference>
<keyword evidence="5" id="KW-1185">Reference proteome</keyword>
<dbReference type="KEGG" id="faa:HMPREF0389_01225"/>
<dbReference type="RefSeq" id="WP_014263217.1">
    <property type="nucleotide sequence ID" value="NC_016630.1"/>
</dbReference>
<evidence type="ECO:0000313" key="4">
    <source>
        <dbReference type="EMBL" id="EFE27973.2"/>
    </source>
</evidence>
<dbReference type="eggNOG" id="COG1305">
    <property type="taxonomic scope" value="Bacteria"/>
</dbReference>
<evidence type="ECO:0000256" key="1">
    <source>
        <dbReference type="SAM" id="MobiDB-lite"/>
    </source>
</evidence>
<evidence type="ECO:0000256" key="2">
    <source>
        <dbReference type="SAM" id="SignalP"/>
    </source>
</evidence>
<feature type="signal peptide" evidence="2">
    <location>
        <begin position="1"/>
        <end position="25"/>
    </location>
</feature>
<dbReference type="InterPro" id="IPR012854">
    <property type="entry name" value="Cu_amine_oxidase-like_N"/>
</dbReference>
<dbReference type="HOGENOM" id="CLU_378449_0_0_9"/>
<evidence type="ECO:0000313" key="5">
    <source>
        <dbReference type="Proteomes" id="UP000007468"/>
    </source>
</evidence>
<reference evidence="5" key="1">
    <citation type="submission" date="2010-12" db="EMBL/GenBank/DDBJ databases">
        <title>The genome sequence of Filifactor alocis strain ATCC 35896.</title>
        <authorList>
            <consortium name="The Broad Institute Genome Sequencing Platform"/>
            <person name="Ward D."/>
            <person name="Earl A."/>
            <person name="Feldgarden M."/>
            <person name="Young S.K."/>
            <person name="Gargeya S."/>
            <person name="Zeng Q."/>
            <person name="Alvarado L."/>
            <person name="Berlin A."/>
            <person name="Bochicchio J."/>
            <person name="Chapman S.B."/>
            <person name="Chen Z."/>
            <person name="Freedman E."/>
            <person name="Gellesch M."/>
            <person name="Goldberg J."/>
            <person name="Griggs A."/>
            <person name="Gujja S."/>
            <person name="Heilman E."/>
            <person name="Heiman D."/>
            <person name="Howarth C."/>
            <person name="Mehta T."/>
            <person name="Neiman D."/>
            <person name="Pearson M."/>
            <person name="Roberts A."/>
            <person name="Saif S."/>
            <person name="Shea T."/>
            <person name="Shenoy N."/>
            <person name="Sisk P."/>
            <person name="Stolte C."/>
            <person name="Sykes S."/>
            <person name="White J."/>
            <person name="Yandava C."/>
            <person name="Izard J."/>
            <person name="Blanton J.M."/>
            <person name="Baranova O.V."/>
            <person name="Tanner A.C."/>
            <person name="Dewhirst F.E."/>
            <person name="Haas B."/>
            <person name="Nusbaum C."/>
            <person name="Birren B."/>
        </authorList>
    </citation>
    <scope>NUCLEOTIDE SEQUENCE [LARGE SCALE GENOMIC DNA]</scope>
    <source>
        <strain evidence="5">ATCC 35896 / D40 B5</strain>
    </source>
</reference>
<gene>
    <name evidence="4" type="ordered locus">HMPREF0389_01225</name>
</gene>
<feature type="domain" description="Copper amine oxidase-like N-terminal" evidence="3">
    <location>
        <begin position="594"/>
        <end position="693"/>
    </location>
</feature>
<name>D6GSY8_FILAD</name>
<dbReference type="SUPFAM" id="SSF55383">
    <property type="entry name" value="Copper amine oxidase, domain N"/>
    <property type="match status" value="1"/>
</dbReference>
<protein>
    <submittedName>
        <fullName evidence="4">Copper amine oxidase domain protein</fullName>
    </submittedName>
</protein>
<dbReference type="EMBL" id="CP002390">
    <property type="protein sequence ID" value="EFE27973.2"/>
    <property type="molecule type" value="Genomic_DNA"/>
</dbReference>
<dbReference type="SMR" id="D6GSY8"/>
<dbReference type="AlphaFoldDB" id="D6GSY8"/>